<feature type="transmembrane region" description="Helical" evidence="2">
    <location>
        <begin position="19"/>
        <end position="40"/>
    </location>
</feature>
<gene>
    <name evidence="3" type="ORF">A4A49_24817</name>
</gene>
<evidence type="ECO:0000256" key="1">
    <source>
        <dbReference type="SAM" id="MobiDB-lite"/>
    </source>
</evidence>
<dbReference type="STRING" id="49451.A0A1J6HUZ4"/>
<name>A0A1J6HUZ4_NICAT</name>
<protein>
    <submittedName>
        <fullName evidence="3">Uncharacterized protein</fullName>
    </submittedName>
</protein>
<evidence type="ECO:0000313" key="4">
    <source>
        <dbReference type="Proteomes" id="UP000187609"/>
    </source>
</evidence>
<dbReference type="PANTHER" id="PTHR46702:SF9">
    <property type="entry name" value="RIBOSOMAL PROTEIN L34AE"/>
    <property type="match status" value="1"/>
</dbReference>
<dbReference type="Pfam" id="PF07891">
    <property type="entry name" value="DUF1666"/>
    <property type="match status" value="1"/>
</dbReference>
<dbReference type="PANTHER" id="PTHR46702">
    <property type="entry name" value="DNA LIGASE (DUF1666)-RELATED"/>
    <property type="match status" value="1"/>
</dbReference>
<dbReference type="Proteomes" id="UP000187609">
    <property type="component" value="Unassembled WGS sequence"/>
</dbReference>
<dbReference type="EMBL" id="MJEQ01037194">
    <property type="protein sequence ID" value="OIS96241.1"/>
    <property type="molecule type" value="Genomic_DNA"/>
</dbReference>
<dbReference type="OrthoDB" id="1909644at2759"/>
<evidence type="ECO:0000256" key="2">
    <source>
        <dbReference type="SAM" id="Phobius"/>
    </source>
</evidence>
<proteinExistence type="predicted"/>
<feature type="compositionally biased region" description="Low complexity" evidence="1">
    <location>
        <begin position="242"/>
        <end position="251"/>
    </location>
</feature>
<reference evidence="3" key="1">
    <citation type="submission" date="2016-11" db="EMBL/GenBank/DDBJ databases">
        <title>The genome of Nicotiana attenuata.</title>
        <authorList>
            <person name="Xu S."/>
            <person name="Brockmoeller T."/>
            <person name="Gaquerel E."/>
            <person name="Navarro A."/>
            <person name="Kuhl H."/>
            <person name="Gase K."/>
            <person name="Ling Z."/>
            <person name="Zhou W."/>
            <person name="Kreitzer C."/>
            <person name="Stanke M."/>
            <person name="Tang H."/>
            <person name="Lyons E."/>
            <person name="Pandey P."/>
            <person name="Pandey S.P."/>
            <person name="Timmermann B."/>
            <person name="Baldwin I.T."/>
        </authorList>
    </citation>
    <scope>NUCLEOTIDE SEQUENCE [LARGE SCALE GENOMIC DNA]</scope>
    <source>
        <strain evidence="3">UT</strain>
    </source>
</reference>
<keyword evidence="4" id="KW-1185">Reference proteome</keyword>
<dbReference type="OMA" id="IVYKFQT"/>
<dbReference type="AlphaFoldDB" id="A0A1J6HUZ4"/>
<dbReference type="InterPro" id="IPR012870">
    <property type="entry name" value="DUF1666"/>
</dbReference>
<feature type="region of interest" description="Disordered" evidence="1">
    <location>
        <begin position="235"/>
        <end position="268"/>
    </location>
</feature>
<accession>A0A1J6HUZ4</accession>
<evidence type="ECO:0000313" key="3">
    <source>
        <dbReference type="EMBL" id="OIS96241.1"/>
    </source>
</evidence>
<keyword evidence="2" id="KW-0812">Transmembrane</keyword>
<sequence>MQCSEETIASLFYNFSSSFLLFLLFSYFTSILLAKFFYFLGGNPFFWRNQDGYEFAEFSDDEEMEEENEYYHNNAHQSVEENHFVADISCGSQENDQFLDFEKETEETCSITEEESIYSSVDSESIHTDDEVEVKEKIPRRDDDSDSCCYSEITQVGPTSSLPKDLNTNNGLDSIDNNINNHGNCYKDINKDKKVMENNLCQEENIFVNAPIISKVESKKLLQLQEKEEEHEIFGDSCTVGSTSKSSTEWRSSIKDSTTEDPFSSSSRRSCPKWESYTIFQKYDEEMLFFDRMSAQKLHETESLRSIQACPRSISDRIVHKLSTRNKKSSDYRHHNNPFQELEAAYVAQVCLAWEALSWNYKYFQRIRASRNKESSDPGCPAYVAQQFQQFQVLLQRYVENEPYEHGRRPEIYAKMRGFAPKLLQVPEYRDSEEDKGEEDYCSRISSDSFLQIMKEAIRTFMNFLKADKENRCQILMAAFFKRKRRGSADATLLLLLKKINKKKKSKVKDLQRSGKCMRNKRRLREEEEMEILMSLIDLKLVSRVLRMSEVNEEQLHWCEDKISKVRISDRKLQRDSSPLFFPAH</sequence>
<keyword evidence="2" id="KW-1133">Transmembrane helix</keyword>
<dbReference type="Gramene" id="OIS96241">
    <property type="protein sequence ID" value="OIS96241"/>
    <property type="gene ID" value="A4A49_24817"/>
</dbReference>
<dbReference type="KEGG" id="nau:109235586"/>
<keyword evidence="2" id="KW-0472">Membrane</keyword>
<comment type="caution">
    <text evidence="3">The sequence shown here is derived from an EMBL/GenBank/DDBJ whole genome shotgun (WGS) entry which is preliminary data.</text>
</comment>
<organism evidence="3 4">
    <name type="scientific">Nicotiana attenuata</name>
    <name type="common">Coyote tobacco</name>
    <dbReference type="NCBI Taxonomy" id="49451"/>
    <lineage>
        <taxon>Eukaryota</taxon>
        <taxon>Viridiplantae</taxon>
        <taxon>Streptophyta</taxon>
        <taxon>Embryophyta</taxon>
        <taxon>Tracheophyta</taxon>
        <taxon>Spermatophyta</taxon>
        <taxon>Magnoliopsida</taxon>
        <taxon>eudicotyledons</taxon>
        <taxon>Gunneridae</taxon>
        <taxon>Pentapetalae</taxon>
        <taxon>asterids</taxon>
        <taxon>lamiids</taxon>
        <taxon>Solanales</taxon>
        <taxon>Solanaceae</taxon>
        <taxon>Nicotianoideae</taxon>
        <taxon>Nicotianeae</taxon>
        <taxon>Nicotiana</taxon>
    </lineage>
</organism>